<protein>
    <submittedName>
        <fullName evidence="1">Uncharacterized protein</fullName>
    </submittedName>
</protein>
<sequence>MRRQAPWREVMFKGLPTDLERKAMESLDAVLAARIAVIEPIAPNTSEVNKFLEVSSAPAMHGTVLFSWKRIPLAKMVRYRDGRVVVSEFKAG</sequence>
<dbReference type="EMBL" id="MT142864">
    <property type="protein sequence ID" value="QJA89719.1"/>
    <property type="molecule type" value="Genomic_DNA"/>
</dbReference>
<gene>
    <name evidence="1" type="ORF">MM415B02514_0009</name>
</gene>
<evidence type="ECO:0000313" key="1">
    <source>
        <dbReference type="EMBL" id="QJA89719.1"/>
    </source>
</evidence>
<proteinExistence type="predicted"/>
<dbReference type="AlphaFoldDB" id="A0A6M3L615"/>
<organism evidence="1">
    <name type="scientific">viral metagenome</name>
    <dbReference type="NCBI Taxonomy" id="1070528"/>
    <lineage>
        <taxon>unclassified sequences</taxon>
        <taxon>metagenomes</taxon>
        <taxon>organismal metagenomes</taxon>
    </lineage>
</organism>
<accession>A0A6M3L615</accession>
<name>A0A6M3L615_9ZZZZ</name>
<reference evidence="1" key="1">
    <citation type="submission" date="2020-03" db="EMBL/GenBank/DDBJ databases">
        <title>The deep terrestrial virosphere.</title>
        <authorList>
            <person name="Holmfeldt K."/>
            <person name="Nilsson E."/>
            <person name="Simone D."/>
            <person name="Lopez-Fernandez M."/>
            <person name="Wu X."/>
            <person name="de Brujin I."/>
            <person name="Lundin D."/>
            <person name="Andersson A."/>
            <person name="Bertilsson S."/>
            <person name="Dopson M."/>
        </authorList>
    </citation>
    <scope>NUCLEOTIDE SEQUENCE</scope>
    <source>
        <strain evidence="1">MM415B02514</strain>
    </source>
</reference>